<protein>
    <submittedName>
        <fullName evidence="1">Uncharacterized protein</fullName>
    </submittedName>
</protein>
<dbReference type="AlphaFoldDB" id="A0A1B7YNB6"/>
<dbReference type="GeneID" id="28861240"/>
<dbReference type="KEGG" id="chig:CH63R_02158"/>
<reference evidence="2" key="1">
    <citation type="journal article" date="2017" name="BMC Genomics">
        <title>Gapless genome assembly of Colletotrichum higginsianum reveals chromosome structure and association of transposable elements with secondary metabolite gene clusters.</title>
        <authorList>
            <person name="Dallery J.-F."/>
            <person name="Lapalu N."/>
            <person name="Zampounis A."/>
            <person name="Pigne S."/>
            <person name="Luyten I."/>
            <person name="Amselem J."/>
            <person name="Wittenberg A.H.J."/>
            <person name="Zhou S."/>
            <person name="de Queiroz M.V."/>
            <person name="Robin G.P."/>
            <person name="Auger A."/>
            <person name="Hainaut M."/>
            <person name="Henrissat B."/>
            <person name="Kim K.-T."/>
            <person name="Lee Y.-H."/>
            <person name="Lespinet O."/>
            <person name="Schwartz D.C."/>
            <person name="Thon M.R."/>
            <person name="O'Connell R.J."/>
        </authorList>
    </citation>
    <scope>NUCLEOTIDE SEQUENCE [LARGE SCALE GENOMIC DNA]</scope>
    <source>
        <strain evidence="2">IMI 349063</strain>
    </source>
</reference>
<accession>A0A1B7YNB6</accession>
<keyword evidence="2" id="KW-1185">Reference proteome</keyword>
<comment type="caution">
    <text evidence="1">The sequence shown here is derived from an EMBL/GenBank/DDBJ whole genome shotgun (WGS) entry which is preliminary data.</text>
</comment>
<proteinExistence type="predicted"/>
<evidence type="ECO:0000313" key="2">
    <source>
        <dbReference type="Proteomes" id="UP000092177"/>
    </source>
</evidence>
<name>A0A1B7YNB6_COLHI</name>
<evidence type="ECO:0000313" key="1">
    <source>
        <dbReference type="EMBL" id="OBR13432.1"/>
    </source>
</evidence>
<sequence>MSRIHSFNLEWRKWVAEAGAKHGFGRRPNVMPLGPAGTSGCGSTEDMDLGLSMRCLIGNDNQYKNRPTMRPETTFLSWIITNKQHDYDTQANAQDKNLLGFKISPYPTYP</sequence>
<dbReference type="VEuPathDB" id="FungiDB:CH63R_02158"/>
<organism evidence="1 2">
    <name type="scientific">Colletotrichum higginsianum (strain IMI 349063)</name>
    <name type="common">Crucifer anthracnose fungus</name>
    <dbReference type="NCBI Taxonomy" id="759273"/>
    <lineage>
        <taxon>Eukaryota</taxon>
        <taxon>Fungi</taxon>
        <taxon>Dikarya</taxon>
        <taxon>Ascomycota</taxon>
        <taxon>Pezizomycotina</taxon>
        <taxon>Sordariomycetes</taxon>
        <taxon>Hypocreomycetidae</taxon>
        <taxon>Glomerellales</taxon>
        <taxon>Glomerellaceae</taxon>
        <taxon>Colletotrichum</taxon>
        <taxon>Colletotrichum destructivum species complex</taxon>
    </lineage>
</organism>
<gene>
    <name evidence="1" type="ORF">CH63R_02158</name>
</gene>
<dbReference type="Proteomes" id="UP000092177">
    <property type="component" value="Chromosome 2"/>
</dbReference>
<dbReference type="EMBL" id="LTAN01000002">
    <property type="protein sequence ID" value="OBR13432.1"/>
    <property type="molecule type" value="Genomic_DNA"/>
</dbReference>
<dbReference type="RefSeq" id="XP_018161949.1">
    <property type="nucleotide sequence ID" value="XM_018297133.1"/>
</dbReference>